<evidence type="ECO:0000313" key="2">
    <source>
        <dbReference type="EMBL" id="GFY61340.1"/>
    </source>
</evidence>
<gene>
    <name evidence="2" type="primary">spop-a</name>
    <name evidence="1" type="ORF">TNIN_66221</name>
    <name evidence="2" type="ORF">TNIN_66241</name>
</gene>
<dbReference type="AlphaFoldDB" id="A0A8X6XWN6"/>
<dbReference type="OrthoDB" id="2311693at2759"/>
<dbReference type="EMBL" id="BMAV01013579">
    <property type="protein sequence ID" value="GFY61340.1"/>
    <property type="molecule type" value="Genomic_DNA"/>
</dbReference>
<protein>
    <submittedName>
        <fullName evidence="2">Speckle-type POZ protein A</fullName>
    </submittedName>
</protein>
<evidence type="ECO:0000313" key="3">
    <source>
        <dbReference type="Proteomes" id="UP000886998"/>
    </source>
</evidence>
<feature type="non-terminal residue" evidence="2">
    <location>
        <position position="1"/>
    </location>
</feature>
<evidence type="ECO:0000313" key="1">
    <source>
        <dbReference type="EMBL" id="GFY61337.1"/>
    </source>
</evidence>
<sequence>LYLLKIWADVSLTFCVIFHEKYAQFQTI</sequence>
<proteinExistence type="predicted"/>
<reference evidence="2" key="1">
    <citation type="submission" date="2020-08" db="EMBL/GenBank/DDBJ databases">
        <title>Multicomponent nature underlies the extraordinary mechanical properties of spider dragline silk.</title>
        <authorList>
            <person name="Kono N."/>
            <person name="Nakamura H."/>
            <person name="Mori M."/>
            <person name="Yoshida Y."/>
            <person name="Ohtoshi R."/>
            <person name="Malay A.D."/>
            <person name="Moran D.A.P."/>
            <person name="Tomita M."/>
            <person name="Numata K."/>
            <person name="Arakawa K."/>
        </authorList>
    </citation>
    <scope>NUCLEOTIDE SEQUENCE</scope>
</reference>
<dbReference type="Proteomes" id="UP000886998">
    <property type="component" value="Unassembled WGS sequence"/>
</dbReference>
<keyword evidence="3" id="KW-1185">Reference proteome</keyword>
<dbReference type="EMBL" id="BMAV01013579">
    <property type="protein sequence ID" value="GFY61337.1"/>
    <property type="molecule type" value="Genomic_DNA"/>
</dbReference>
<comment type="caution">
    <text evidence="2">The sequence shown here is derived from an EMBL/GenBank/DDBJ whole genome shotgun (WGS) entry which is preliminary data.</text>
</comment>
<organism evidence="2 3">
    <name type="scientific">Trichonephila inaurata madagascariensis</name>
    <dbReference type="NCBI Taxonomy" id="2747483"/>
    <lineage>
        <taxon>Eukaryota</taxon>
        <taxon>Metazoa</taxon>
        <taxon>Ecdysozoa</taxon>
        <taxon>Arthropoda</taxon>
        <taxon>Chelicerata</taxon>
        <taxon>Arachnida</taxon>
        <taxon>Araneae</taxon>
        <taxon>Araneomorphae</taxon>
        <taxon>Entelegynae</taxon>
        <taxon>Araneoidea</taxon>
        <taxon>Nephilidae</taxon>
        <taxon>Trichonephila</taxon>
        <taxon>Trichonephila inaurata</taxon>
    </lineage>
</organism>
<name>A0A8X6XWN6_9ARAC</name>
<accession>A0A8X6XWN6</accession>